<dbReference type="GO" id="GO:0004180">
    <property type="term" value="F:carboxypeptidase activity"/>
    <property type="evidence" value="ECO:0007669"/>
    <property type="project" value="UniProtKB-ARBA"/>
</dbReference>
<evidence type="ECO:0000256" key="6">
    <source>
        <dbReference type="ARBA" id="ARBA00023316"/>
    </source>
</evidence>
<keyword evidence="4 7" id="KW-0133">Cell shape</keyword>
<dbReference type="InterPro" id="IPR038063">
    <property type="entry name" value="Transpep_catalytic_dom"/>
</dbReference>
<comment type="similarity">
    <text evidence="2">Belongs to the YkuD family.</text>
</comment>
<proteinExistence type="inferred from homology"/>
<feature type="active site" description="Proton donor/acceptor" evidence="7">
    <location>
        <position position="158"/>
    </location>
</feature>
<dbReference type="GO" id="GO:0016740">
    <property type="term" value="F:transferase activity"/>
    <property type="evidence" value="ECO:0007669"/>
    <property type="project" value="UniProtKB-KW"/>
</dbReference>
<evidence type="ECO:0000256" key="5">
    <source>
        <dbReference type="ARBA" id="ARBA00022984"/>
    </source>
</evidence>
<evidence type="ECO:0000313" key="11">
    <source>
        <dbReference type="EMBL" id="NYY89772.1"/>
    </source>
</evidence>
<evidence type="ECO:0000256" key="7">
    <source>
        <dbReference type="PROSITE-ProRule" id="PRU01373"/>
    </source>
</evidence>
<evidence type="ECO:0000259" key="10">
    <source>
        <dbReference type="PROSITE" id="PS52029"/>
    </source>
</evidence>
<dbReference type="PROSITE" id="PS52029">
    <property type="entry name" value="LD_TPASE"/>
    <property type="match status" value="1"/>
</dbReference>
<feature type="compositionally biased region" description="Low complexity" evidence="8">
    <location>
        <begin position="464"/>
        <end position="473"/>
    </location>
</feature>
<feature type="signal peptide" evidence="9">
    <location>
        <begin position="1"/>
        <end position="28"/>
    </location>
</feature>
<dbReference type="GO" id="GO:0008360">
    <property type="term" value="P:regulation of cell shape"/>
    <property type="evidence" value="ECO:0007669"/>
    <property type="project" value="UniProtKB-UniRule"/>
</dbReference>
<keyword evidence="3" id="KW-0808">Transferase</keyword>
<organism evidence="11">
    <name type="scientific">Bradyrhizobium barranii subsp. barranii</name>
    <dbReference type="NCBI Taxonomy" id="2823807"/>
    <lineage>
        <taxon>Bacteria</taxon>
        <taxon>Pseudomonadati</taxon>
        <taxon>Pseudomonadota</taxon>
        <taxon>Alphaproteobacteria</taxon>
        <taxon>Hyphomicrobiales</taxon>
        <taxon>Nitrobacteraceae</taxon>
        <taxon>Bradyrhizobium</taxon>
        <taxon>Bradyrhizobium barranii</taxon>
    </lineage>
</organism>
<comment type="caution">
    <text evidence="11">The sequence shown here is derived from an EMBL/GenBank/DDBJ whole genome shotgun (WGS) entry which is preliminary data.</text>
</comment>
<feature type="region of interest" description="Disordered" evidence="8">
    <location>
        <begin position="455"/>
        <end position="498"/>
    </location>
</feature>
<gene>
    <name evidence="11" type="ORF">G6321_15480</name>
</gene>
<evidence type="ECO:0000256" key="2">
    <source>
        <dbReference type="ARBA" id="ARBA00005992"/>
    </source>
</evidence>
<protein>
    <submittedName>
        <fullName evidence="11">Murein L,D-transpeptidase</fullName>
    </submittedName>
</protein>
<dbReference type="EMBL" id="JACBFH010000001">
    <property type="protein sequence ID" value="NYY89772.1"/>
    <property type="molecule type" value="Genomic_DNA"/>
</dbReference>
<feature type="compositionally biased region" description="Low complexity" evidence="8">
    <location>
        <begin position="413"/>
        <end position="442"/>
    </location>
</feature>
<comment type="pathway">
    <text evidence="1 7">Cell wall biogenesis; peptidoglycan biosynthesis.</text>
</comment>
<evidence type="ECO:0000256" key="3">
    <source>
        <dbReference type="ARBA" id="ARBA00022679"/>
    </source>
</evidence>
<dbReference type="PANTHER" id="PTHR36699">
    <property type="entry name" value="LD-TRANSPEPTIDASE"/>
    <property type="match status" value="1"/>
</dbReference>
<feature type="region of interest" description="Disordered" evidence="8">
    <location>
        <begin position="386"/>
        <end position="442"/>
    </location>
</feature>
<evidence type="ECO:0000256" key="8">
    <source>
        <dbReference type="SAM" id="MobiDB-lite"/>
    </source>
</evidence>
<feature type="domain" description="L,D-TPase catalytic" evidence="10">
    <location>
        <begin position="66"/>
        <end position="197"/>
    </location>
</feature>
<evidence type="ECO:0000256" key="4">
    <source>
        <dbReference type="ARBA" id="ARBA00022960"/>
    </source>
</evidence>
<dbReference type="Pfam" id="PF03734">
    <property type="entry name" value="YkuD"/>
    <property type="match status" value="1"/>
</dbReference>
<feature type="chain" id="PRO_5031509187" evidence="9">
    <location>
        <begin position="29"/>
        <end position="523"/>
    </location>
</feature>
<dbReference type="PANTHER" id="PTHR36699:SF1">
    <property type="entry name" value="L,D-TRANSPEPTIDASE YAFK-RELATED"/>
    <property type="match status" value="1"/>
</dbReference>
<reference evidence="11" key="1">
    <citation type="submission" date="2020-06" db="EMBL/GenBank/DDBJ databases">
        <title>Whole Genome Sequence of Bradyrhizobium sp. Strain 323S2.</title>
        <authorList>
            <person name="Bromfield E.S.P."/>
        </authorList>
    </citation>
    <scope>NUCLEOTIDE SEQUENCE [LARGE SCALE GENOMIC DNA]</scope>
    <source>
        <strain evidence="11">323S2</strain>
    </source>
</reference>
<keyword evidence="6 7" id="KW-0961">Cell wall biogenesis/degradation</keyword>
<evidence type="ECO:0000256" key="9">
    <source>
        <dbReference type="SAM" id="SignalP"/>
    </source>
</evidence>
<dbReference type="GO" id="GO:0071555">
    <property type="term" value="P:cell wall organization"/>
    <property type="evidence" value="ECO:0007669"/>
    <property type="project" value="UniProtKB-UniRule"/>
</dbReference>
<keyword evidence="9" id="KW-0732">Signal</keyword>
<dbReference type="UniPathway" id="UPA00219"/>
<dbReference type="AlphaFoldDB" id="A0A7Z0QAL6"/>
<accession>A0A7Z0QAL6</accession>
<dbReference type="CDD" id="cd16913">
    <property type="entry name" value="YkuD_like"/>
    <property type="match status" value="1"/>
</dbReference>
<feature type="active site" description="Nucleophile" evidence="7">
    <location>
        <position position="166"/>
    </location>
</feature>
<dbReference type="GO" id="GO:0009252">
    <property type="term" value="P:peptidoglycan biosynthetic process"/>
    <property type="evidence" value="ECO:0007669"/>
    <property type="project" value="UniProtKB-UniPathway"/>
</dbReference>
<dbReference type="InterPro" id="IPR005490">
    <property type="entry name" value="LD_TPept_cat_dom"/>
</dbReference>
<evidence type="ECO:0000256" key="1">
    <source>
        <dbReference type="ARBA" id="ARBA00004752"/>
    </source>
</evidence>
<keyword evidence="5 7" id="KW-0573">Peptidoglycan synthesis</keyword>
<name>A0A7Z0QAL6_9BRAD</name>
<sequence length="523" mass="55552">MGSILISRSLARALLASVALLTASVLLAGCDTDQVSLATNAKANQPVPPKLLAAMVEKDMDLQSPILVRLFKQEAELEVWKQARNGQFALLKTYPICRWSGDLGPKVREGDRQAPEGFYSINPGQMNPQSAYYLSFNTGYPNAFDKALGRTGSQLMVHGDCSSRGCYAMTDEQIAEIYSLGRESFFGGQKAFQLQAYPFKMTPVNMAKHRNNPNMPFWKMIKEGYDHFEVTRQEPKVDFCERKYVFDATKTPDAKRDPVFDASAKCPAYVIPENIASAVRDKDARDQVEYNKLVAKGTPIARMNTGIDGGMNKIFASKIPEGSTGLSENAEGSTLEMLAMAKAPGTIPGHVNPPKPNLDAVAAAPVNQEPVVAVSAPAATTRVAAAAPASEKSQEKSSGGFFSNLGRKMGLGTADTTATTPPPQATASVAPAAAPATPPTATSRLKAAVTRFVPGRDTSKDAPKPAVAAAKPAEPVKPDTRLAATRPALKPSVSDGAGEATQIMGAAPVVSSNSFDSRFGAVK</sequence>
<dbReference type="SUPFAM" id="SSF141523">
    <property type="entry name" value="L,D-transpeptidase catalytic domain-like"/>
    <property type="match status" value="1"/>
</dbReference>